<evidence type="ECO:0000256" key="5">
    <source>
        <dbReference type="ARBA" id="ARBA00039112"/>
    </source>
</evidence>
<evidence type="ECO:0000256" key="6">
    <source>
        <dbReference type="ARBA" id="ARBA00039449"/>
    </source>
</evidence>
<dbReference type="HOGENOM" id="CLU_055356_3_1_1"/>
<feature type="binding site" evidence="11">
    <location>
        <position position="88"/>
    </location>
    <ligand>
        <name>S-adenosyl-L-methionine</name>
        <dbReference type="ChEBI" id="CHEBI:59789"/>
    </ligand>
</feature>
<comment type="similarity">
    <text evidence="1">Belongs to the methyltransferase superfamily. NTM1 family.</text>
</comment>
<evidence type="ECO:0000256" key="2">
    <source>
        <dbReference type="ARBA" id="ARBA00022603"/>
    </source>
</evidence>
<dbReference type="EMBL" id="CAQQ02075687">
    <property type="status" value="NOT_ANNOTATED_CDS"/>
    <property type="molecule type" value="Genomic_DNA"/>
</dbReference>
<name>T1GCC5_MEGSC</name>
<organism evidence="13 14">
    <name type="scientific">Megaselia scalaris</name>
    <name type="common">Humpbacked fly</name>
    <name type="synonym">Phora scalaris</name>
    <dbReference type="NCBI Taxonomy" id="36166"/>
    <lineage>
        <taxon>Eukaryota</taxon>
        <taxon>Metazoa</taxon>
        <taxon>Ecdysozoa</taxon>
        <taxon>Arthropoda</taxon>
        <taxon>Hexapoda</taxon>
        <taxon>Insecta</taxon>
        <taxon>Pterygota</taxon>
        <taxon>Neoptera</taxon>
        <taxon>Endopterygota</taxon>
        <taxon>Diptera</taxon>
        <taxon>Brachycera</taxon>
        <taxon>Muscomorpha</taxon>
        <taxon>Platypezoidea</taxon>
        <taxon>Phoridae</taxon>
        <taxon>Megaseliini</taxon>
        <taxon>Megaselia</taxon>
    </lineage>
</organism>
<dbReference type="EMBL" id="CAQQ02075689">
    <property type="status" value="NOT_ANNOTATED_CDS"/>
    <property type="molecule type" value="Genomic_DNA"/>
</dbReference>
<comment type="catalytic activity">
    <reaction evidence="10">
        <text>N-terminal L-alanyl-L-prolyl-L-lysyl-[protein] + 3 S-adenosyl-L-methionine = N-terminal N,N,N-trimethyl-L-alanyl-L-prolyl-L-lysyl-[protein] + 3 S-adenosyl-L-homocysteine + 3 H(+)</text>
        <dbReference type="Rhea" id="RHEA:54712"/>
        <dbReference type="Rhea" id="RHEA-COMP:13785"/>
        <dbReference type="Rhea" id="RHEA-COMP:13971"/>
        <dbReference type="ChEBI" id="CHEBI:15378"/>
        <dbReference type="ChEBI" id="CHEBI:57856"/>
        <dbReference type="ChEBI" id="CHEBI:59789"/>
        <dbReference type="ChEBI" id="CHEBI:138057"/>
        <dbReference type="ChEBI" id="CHEBI:138315"/>
        <dbReference type="EC" id="2.1.1.244"/>
    </reaction>
</comment>
<keyword evidence="3" id="KW-0808">Transferase</keyword>
<evidence type="ECO:0000256" key="11">
    <source>
        <dbReference type="PIRSR" id="PIRSR016958-1"/>
    </source>
</evidence>
<comment type="catalytic activity">
    <reaction evidence="8">
        <text>N-terminal L-seryl-L-prolyl-L-lysyl-[protein] + 3 S-adenosyl-L-methionine = N-terminal N,N,N-trimethyl-L-seryl-L-prolyl-L-lysyl-[protein] + 3 S-adenosyl-L-homocysteine + 3 H(+)</text>
        <dbReference type="Rhea" id="RHEA:54724"/>
        <dbReference type="Rhea" id="RHEA-COMP:13789"/>
        <dbReference type="Rhea" id="RHEA-COMP:13973"/>
        <dbReference type="ChEBI" id="CHEBI:15378"/>
        <dbReference type="ChEBI" id="CHEBI:57856"/>
        <dbReference type="ChEBI" id="CHEBI:59789"/>
        <dbReference type="ChEBI" id="CHEBI:138061"/>
        <dbReference type="ChEBI" id="CHEBI:138317"/>
        <dbReference type="EC" id="2.1.1.244"/>
    </reaction>
</comment>
<dbReference type="Gene3D" id="3.40.50.150">
    <property type="entry name" value="Vaccinia Virus protein VP39"/>
    <property type="match status" value="1"/>
</dbReference>
<evidence type="ECO:0000313" key="13">
    <source>
        <dbReference type="EnsemblMetazoa" id="MESCA000935-PA"/>
    </source>
</evidence>
<dbReference type="PIRSF" id="PIRSF016958">
    <property type="entry name" value="DUF858_MeTrfase_lik"/>
    <property type="match status" value="1"/>
</dbReference>
<evidence type="ECO:0000256" key="8">
    <source>
        <dbReference type="ARBA" id="ARBA00047306"/>
    </source>
</evidence>
<dbReference type="InterPro" id="IPR029063">
    <property type="entry name" value="SAM-dependent_MTases_sf"/>
</dbReference>
<dbReference type="SUPFAM" id="SSF53335">
    <property type="entry name" value="S-adenosyl-L-methionine-dependent methyltransferases"/>
    <property type="match status" value="1"/>
</dbReference>
<dbReference type="CDD" id="cd02440">
    <property type="entry name" value="AdoMet_MTases"/>
    <property type="match status" value="1"/>
</dbReference>
<feature type="binding site" evidence="11">
    <location>
        <position position="152"/>
    </location>
    <ligand>
        <name>S-adenosyl-L-methionine</name>
        <dbReference type="ChEBI" id="CHEBI:59789"/>
    </ligand>
</feature>
<feature type="binding site" evidence="11">
    <location>
        <position position="83"/>
    </location>
    <ligand>
        <name>S-adenosyl-L-methionine</name>
        <dbReference type="ChEBI" id="CHEBI:59789"/>
    </ligand>
</feature>
<reference evidence="13" key="2">
    <citation type="submission" date="2015-06" db="UniProtKB">
        <authorList>
            <consortium name="EnsemblMetazoa"/>
        </authorList>
    </citation>
    <scope>IDENTIFICATION</scope>
</reference>
<evidence type="ECO:0000256" key="10">
    <source>
        <dbReference type="ARBA" id="ARBA00048167"/>
    </source>
</evidence>
<dbReference type="STRING" id="36166.T1GCC5"/>
<dbReference type="EMBL" id="CAQQ02075690">
    <property type="status" value="NOT_ANNOTATED_CDS"/>
    <property type="molecule type" value="Genomic_DNA"/>
</dbReference>
<evidence type="ECO:0000256" key="3">
    <source>
        <dbReference type="ARBA" id="ARBA00022679"/>
    </source>
</evidence>
<evidence type="ECO:0000256" key="4">
    <source>
        <dbReference type="ARBA" id="ARBA00022691"/>
    </source>
</evidence>
<keyword evidence="14" id="KW-1185">Reference proteome</keyword>
<comment type="catalytic activity">
    <reaction evidence="9">
        <text>N-terminal L-prolyl-L-prolyl-L-lysyl-[protein] + 2 S-adenosyl-L-methionine = N-terminal N,N-dimethyl-L-prolyl-L-prolyl-L-lysyl-[protein] + 2 S-adenosyl-L-homocysteine + 2 H(+)</text>
        <dbReference type="Rhea" id="RHEA:54736"/>
        <dbReference type="Rhea" id="RHEA-COMP:13787"/>
        <dbReference type="Rhea" id="RHEA-COMP:13974"/>
        <dbReference type="ChEBI" id="CHEBI:15378"/>
        <dbReference type="ChEBI" id="CHEBI:57856"/>
        <dbReference type="ChEBI" id="CHEBI:59789"/>
        <dbReference type="ChEBI" id="CHEBI:138059"/>
        <dbReference type="ChEBI" id="CHEBI:138318"/>
        <dbReference type="EC" id="2.1.1.244"/>
    </reaction>
</comment>
<evidence type="ECO:0000313" key="14">
    <source>
        <dbReference type="Proteomes" id="UP000015102"/>
    </source>
</evidence>
<feature type="region of interest" description="Disordered" evidence="12">
    <location>
        <begin position="1"/>
        <end position="24"/>
    </location>
</feature>
<sequence length="188" mass="21330">MSEIKVPETDIPKMEDKETNQNSESTFYTDAKEYWSNIPATLDGMLGGFGYISSLDLNFSERYLRDILKSSQAPQKLRALDCGAGIGRISKNLLMKHFETVDLVEQDTKFSEQAKVNCTGSEESAKRLGTIFNIGLQKFTPEPKSYDLIWSQWVLGHLTDEDLLQFFQRIKLGLKENGVFKMKQISSA</sequence>
<protein>
    <recommendedName>
        <fullName evidence="6">Alpha N-terminal protein methyltransferase 1</fullName>
        <ecNumber evidence="5">2.1.1.244</ecNumber>
    </recommendedName>
    <alternativeName>
        <fullName evidence="7">X-Pro-Lys N-terminal protein methyltransferase 1</fullName>
    </alternativeName>
</protein>
<feature type="binding site" evidence="11">
    <location>
        <begin position="136"/>
        <end position="137"/>
    </location>
    <ligand>
        <name>S-adenosyl-L-methionine</name>
        <dbReference type="ChEBI" id="CHEBI:59789"/>
    </ligand>
</feature>
<dbReference type="EMBL" id="CAQQ02075688">
    <property type="status" value="NOT_ANNOTATED_CDS"/>
    <property type="molecule type" value="Genomic_DNA"/>
</dbReference>
<dbReference type="GO" id="GO:0005737">
    <property type="term" value="C:cytoplasm"/>
    <property type="evidence" value="ECO:0007669"/>
    <property type="project" value="TreeGrafter"/>
</dbReference>
<dbReference type="GO" id="GO:0071885">
    <property type="term" value="F:N-terminal protein N-methyltransferase activity"/>
    <property type="evidence" value="ECO:0007669"/>
    <property type="project" value="UniProtKB-EC"/>
</dbReference>
<evidence type="ECO:0000256" key="7">
    <source>
        <dbReference type="ARBA" id="ARBA00043129"/>
    </source>
</evidence>
<keyword evidence="4 11" id="KW-0949">S-adenosyl-L-methionine</keyword>
<dbReference type="PANTHER" id="PTHR12753:SF0">
    <property type="entry name" value="ALPHA N-TERMINAL PROTEIN METHYLTRANSFERASE 1"/>
    <property type="match status" value="1"/>
</dbReference>
<feature type="compositionally biased region" description="Basic and acidic residues" evidence="12">
    <location>
        <begin position="1"/>
        <end position="19"/>
    </location>
</feature>
<accession>T1GCC5</accession>
<dbReference type="Pfam" id="PF05891">
    <property type="entry name" value="Methyltransf_PK"/>
    <property type="match status" value="1"/>
</dbReference>
<dbReference type="AlphaFoldDB" id="T1GCC5"/>
<dbReference type="Proteomes" id="UP000015102">
    <property type="component" value="Unassembled WGS sequence"/>
</dbReference>
<dbReference type="OMA" id="ESSISYW"/>
<dbReference type="EC" id="2.1.1.244" evidence="5"/>
<dbReference type="GO" id="GO:0032259">
    <property type="term" value="P:methylation"/>
    <property type="evidence" value="ECO:0007669"/>
    <property type="project" value="UniProtKB-KW"/>
</dbReference>
<dbReference type="EnsemblMetazoa" id="MESCA000935-RA">
    <property type="protein sequence ID" value="MESCA000935-PA"/>
    <property type="gene ID" value="MESCA000935"/>
</dbReference>
<reference evidence="14" key="1">
    <citation type="submission" date="2013-02" db="EMBL/GenBank/DDBJ databases">
        <authorList>
            <person name="Hughes D."/>
        </authorList>
    </citation>
    <scope>NUCLEOTIDE SEQUENCE</scope>
    <source>
        <strain>Durham</strain>
        <strain evidence="14">NC isolate 2 -- Noor lab</strain>
    </source>
</reference>
<keyword evidence="2" id="KW-0489">Methyltransferase</keyword>
<evidence type="ECO:0000256" key="9">
    <source>
        <dbReference type="ARBA" id="ARBA00047885"/>
    </source>
</evidence>
<dbReference type="InterPro" id="IPR008576">
    <property type="entry name" value="MeTrfase_NTM1"/>
</dbReference>
<evidence type="ECO:0000256" key="1">
    <source>
        <dbReference type="ARBA" id="ARBA00009059"/>
    </source>
</evidence>
<dbReference type="PANTHER" id="PTHR12753">
    <property type="entry name" value="AD-003 - RELATED"/>
    <property type="match status" value="1"/>
</dbReference>
<proteinExistence type="inferred from homology"/>
<evidence type="ECO:0000256" key="12">
    <source>
        <dbReference type="SAM" id="MobiDB-lite"/>
    </source>
</evidence>